<organism evidence="1 2">
    <name type="scientific">Sedimentibacter acidaminivorans</name>
    <dbReference type="NCBI Taxonomy" id="913099"/>
    <lineage>
        <taxon>Bacteria</taxon>
        <taxon>Bacillati</taxon>
        <taxon>Bacillota</taxon>
        <taxon>Tissierellia</taxon>
        <taxon>Sedimentibacter</taxon>
    </lineage>
</organism>
<name>A0ABS4GG71_9FIRM</name>
<dbReference type="EMBL" id="JAGGKS010000008">
    <property type="protein sequence ID" value="MBP1926692.1"/>
    <property type="molecule type" value="Genomic_DNA"/>
</dbReference>
<gene>
    <name evidence="1" type="ORF">J2Z76_002562</name>
</gene>
<evidence type="ECO:0000313" key="1">
    <source>
        <dbReference type="EMBL" id="MBP1926692.1"/>
    </source>
</evidence>
<dbReference type="RefSeq" id="WP_209512424.1">
    <property type="nucleotide sequence ID" value="NZ_JAGGKS010000008.1"/>
</dbReference>
<protein>
    <submittedName>
        <fullName evidence="1">Uncharacterized protein</fullName>
    </submittedName>
</protein>
<evidence type="ECO:0000313" key="2">
    <source>
        <dbReference type="Proteomes" id="UP001519342"/>
    </source>
</evidence>
<accession>A0ABS4GG71</accession>
<reference evidence="1 2" key="1">
    <citation type="submission" date="2021-03" db="EMBL/GenBank/DDBJ databases">
        <title>Genomic Encyclopedia of Type Strains, Phase IV (KMG-IV): sequencing the most valuable type-strain genomes for metagenomic binning, comparative biology and taxonomic classification.</title>
        <authorList>
            <person name="Goeker M."/>
        </authorList>
    </citation>
    <scope>NUCLEOTIDE SEQUENCE [LARGE SCALE GENOMIC DNA]</scope>
    <source>
        <strain evidence="1 2">DSM 24004</strain>
    </source>
</reference>
<proteinExistence type="predicted"/>
<keyword evidence="2" id="KW-1185">Reference proteome</keyword>
<comment type="caution">
    <text evidence="1">The sequence shown here is derived from an EMBL/GenBank/DDBJ whole genome shotgun (WGS) entry which is preliminary data.</text>
</comment>
<sequence length="436" mass="50125">MDNRSIGIRSLDIQTGLYKYSDPILDLKIGETILIGKAASLASHLRGIQVIEDYEALKALASKLGINATELLSVLEILHEIEYIRIIGNKRKPTKIEVLIKIFEETYDLLGEKWKDDKPDEFEHKMVEIINDLSNYRVSKQEIISKYDLKIKDMDIITYIGQNGGFLDSYLRDEVRYLFSPIYMEENPEKIMRFLDSYDEKNVKSTIDLLNGKPGYPIVNLGNIEDDIILGLMSNNILQTPAITASGGKVNFLFTPYTNTTDKEMVRHARNVVSAVRYGEKFSQYSELRYPDLFLQRLIERGYIGKTPHSDIEAQYGVLRDNGLGRIEEVGIGRYRFYLADTPYAKDVVRLAKSMIISKRSFDPEMQRGIIAEAWEERQYLSKYHFSEYIPNLSNIKNIKKSLNERKTLPKSNIAKDKINEALNRLFISGGEPDVF</sequence>
<dbReference type="Proteomes" id="UP001519342">
    <property type="component" value="Unassembled WGS sequence"/>
</dbReference>